<proteinExistence type="predicted"/>
<reference evidence="4 5" key="1">
    <citation type="submission" date="2021-09" db="EMBL/GenBank/DDBJ databases">
        <title>Genomic insights and catalytic innovation underlie evolution of tropane alkaloids biosynthesis.</title>
        <authorList>
            <person name="Wang Y.-J."/>
            <person name="Tian T."/>
            <person name="Huang J.-P."/>
            <person name="Huang S.-X."/>
        </authorList>
    </citation>
    <scope>NUCLEOTIDE SEQUENCE [LARGE SCALE GENOMIC DNA]</scope>
    <source>
        <strain evidence="4">KIB-2018</strain>
        <tissue evidence="4">Leaf</tissue>
    </source>
</reference>
<feature type="domain" description="DUF547" evidence="2">
    <location>
        <begin position="342"/>
        <end position="467"/>
    </location>
</feature>
<dbReference type="EMBL" id="JAIWQS010000005">
    <property type="protein sequence ID" value="KAJ8765860.1"/>
    <property type="molecule type" value="Genomic_DNA"/>
</dbReference>
<gene>
    <name evidence="4" type="ORF">K2173_020376</name>
</gene>
<dbReference type="Pfam" id="PF14389">
    <property type="entry name" value="Lzipper-MIP1"/>
    <property type="match status" value="1"/>
</dbReference>
<evidence type="ECO:0000313" key="4">
    <source>
        <dbReference type="EMBL" id="KAJ8765860.1"/>
    </source>
</evidence>
<evidence type="ECO:0000313" key="5">
    <source>
        <dbReference type="Proteomes" id="UP001159364"/>
    </source>
</evidence>
<comment type="caution">
    <text evidence="4">The sequence shown here is derived from an EMBL/GenBank/DDBJ whole genome shotgun (WGS) entry which is preliminary data.</text>
</comment>
<sequence>MPPTIFQIVTFRSFFPFIVVIGSIMKFEDYLMQPGDENQTRVDLEEEVDKLQGELDEEKAVRKVLQSALHGPIPPHLPFFLPPLVQGLLIELTVVEEEIVWLEKKVEELKLSLYLERKQTKEWKVKKQQRGKPMQHSNLQPLLSPGKCILSDDFHELSRSQHFEDHKKEKIQFRRVSAGSATEILSFSSPGSTKENSRRHSGRTIKEQNFYREIRSDKPNELSEELLGCLIGLFLDLNQAPQDREIPATVPKLNLSCMNPKGSKTLFNCKASLSLFNQNVSNLDPYGIIPDLDGTIRDIGPYKNFIQITRNSLDVSQFSESSPMARKFRNLLQRLGNTDLTFLTYKQKLSFWINVYNSCIMHAFLENGLPSSQENLLKIMKKASLNVGGIVLNALAIEHFILRHRSDSEDGPVNEKEMLLRRSYGLGYPEPNVTFALCRGSWSSPALRVYTPDEVINELGTAKVEYLEASVGVTSKRKIVVPKLLQWNMRDFADDMESMLEWIYSQLPRSGSLKRLMMECFNGEKKSRKLVEIQPYEYEFRYLLPL</sequence>
<feature type="domain" description="Ternary complex factor MIP1 leucine-zipper" evidence="3">
    <location>
        <begin position="37"/>
        <end position="114"/>
    </location>
</feature>
<evidence type="ECO:0000259" key="3">
    <source>
        <dbReference type="Pfam" id="PF14389"/>
    </source>
</evidence>
<keyword evidence="5" id="KW-1185">Reference proteome</keyword>
<dbReference type="Proteomes" id="UP001159364">
    <property type="component" value="Linkage Group LG05"/>
</dbReference>
<name>A0AAV8TI01_9ROSI</name>
<dbReference type="PANTHER" id="PTHR46248:SF4">
    <property type="entry name" value="OS01G0147800 PROTEIN"/>
    <property type="match status" value="1"/>
</dbReference>
<dbReference type="PANTHER" id="PTHR46248">
    <property type="entry name" value="EXPRESSED PROTEIN"/>
    <property type="match status" value="1"/>
</dbReference>
<evidence type="ECO:0000256" key="1">
    <source>
        <dbReference type="SAM" id="Coils"/>
    </source>
</evidence>
<accession>A0AAV8TI01</accession>
<evidence type="ECO:0008006" key="6">
    <source>
        <dbReference type="Google" id="ProtNLM"/>
    </source>
</evidence>
<evidence type="ECO:0000259" key="2">
    <source>
        <dbReference type="Pfam" id="PF04784"/>
    </source>
</evidence>
<organism evidence="4 5">
    <name type="scientific">Erythroxylum novogranatense</name>
    <dbReference type="NCBI Taxonomy" id="1862640"/>
    <lineage>
        <taxon>Eukaryota</taxon>
        <taxon>Viridiplantae</taxon>
        <taxon>Streptophyta</taxon>
        <taxon>Embryophyta</taxon>
        <taxon>Tracheophyta</taxon>
        <taxon>Spermatophyta</taxon>
        <taxon>Magnoliopsida</taxon>
        <taxon>eudicotyledons</taxon>
        <taxon>Gunneridae</taxon>
        <taxon>Pentapetalae</taxon>
        <taxon>rosids</taxon>
        <taxon>fabids</taxon>
        <taxon>Malpighiales</taxon>
        <taxon>Erythroxylaceae</taxon>
        <taxon>Erythroxylum</taxon>
    </lineage>
</organism>
<protein>
    <recommendedName>
        <fullName evidence="6">DUF547 domain-containing protein</fullName>
    </recommendedName>
</protein>
<feature type="coiled-coil region" evidence="1">
    <location>
        <begin position="41"/>
        <end position="68"/>
    </location>
</feature>
<dbReference type="InterPro" id="IPR006869">
    <property type="entry name" value="DUF547"/>
</dbReference>
<dbReference type="InterPro" id="IPR025757">
    <property type="entry name" value="MIP1_Leuzipper"/>
</dbReference>
<dbReference type="AlphaFoldDB" id="A0AAV8TI01"/>
<keyword evidence="1" id="KW-0175">Coiled coil</keyword>
<dbReference type="Pfam" id="PF04784">
    <property type="entry name" value="DUF547"/>
    <property type="match status" value="1"/>
</dbReference>